<sequence>MRSFLGMTGYYRNFVKNYSIVAAPLTNLTRLDTPWEWTDRCEAAFRHLKHALTHHEVLKLPDPNKPFIVTTDASQYGIGAVLVQQEGPKFRPAEYMSKKMSSQKLAKSTYEKELYAIYKAWAHWRHYLLGRFFIVRTDHQTLKWMRTQPVLSDALKRWIEVIEQYNFEPWYLKGEYNKVVDALSRRPDFSGALITEFELTDNVTRSLVEAYREDQFMSEIIHRLEAKDKVTSAKFELVNDLLLRRLGINGTQLQMTSENHTEANGQAEQLTALRERQDPARSSSREDRREDDARRGPQTCYGCRVVGHYRTECWRYWTDPVPRRRMEADGYVCPTEFNSRTGAPSPPRDRAQPPQVVEATAQNRLEELGRTVASVQEFVEMERARRAEREQLRRERDEGRLAEEAARAAEVERAVRKAEKLRKREEEQLAMAKAVEVQLSVRLGDIREEIKTEVRKALSSSLAKQQVTEAVIAKGKEKVVAIEDLPSTSGTSSEVEVITEGTGNLSLQEKGKRGEDVPVTTPAKRTSKRSGIRPVRLSERLQRTRTKISVRRPARCGATKALTAMKPPARDTMMERMLFLDSTRRELSKMDYDTLHAICREEGVNYATKVQAIFDVADRRVQVRFGEALPDFSSGENVEDDVGHSGNDETDCGGQP</sequence>
<evidence type="ECO:0000313" key="4">
    <source>
        <dbReference type="EMBL" id="GBG89793.1"/>
    </source>
</evidence>
<dbReference type="PANTHER" id="PTHR34072">
    <property type="entry name" value="ENZYMATIC POLYPROTEIN-RELATED"/>
    <property type="match status" value="1"/>
</dbReference>
<protein>
    <recommendedName>
        <fullName evidence="3">Reverse transcriptase/retrotransposon-derived protein RNase H-like domain-containing protein</fullName>
    </recommendedName>
</protein>
<feature type="region of interest" description="Disordered" evidence="2">
    <location>
        <begin position="254"/>
        <end position="297"/>
    </location>
</feature>
<evidence type="ECO:0000259" key="3">
    <source>
        <dbReference type="Pfam" id="PF17919"/>
    </source>
</evidence>
<feature type="region of interest" description="Disordered" evidence="2">
    <location>
        <begin position="336"/>
        <end position="355"/>
    </location>
</feature>
<feature type="compositionally biased region" description="Polar residues" evidence="2">
    <location>
        <begin position="254"/>
        <end position="269"/>
    </location>
</feature>
<dbReference type="AlphaFoldDB" id="A0A388M5P0"/>
<dbReference type="Proteomes" id="UP000265515">
    <property type="component" value="Unassembled WGS sequence"/>
</dbReference>
<dbReference type="FunFam" id="3.30.70.270:FF:000020">
    <property type="entry name" value="Transposon Tf2-6 polyprotein-like Protein"/>
    <property type="match status" value="1"/>
</dbReference>
<evidence type="ECO:0000256" key="2">
    <source>
        <dbReference type="SAM" id="MobiDB-lite"/>
    </source>
</evidence>
<dbReference type="InterPro" id="IPR041577">
    <property type="entry name" value="RT_RNaseH_2"/>
</dbReference>
<dbReference type="CDD" id="cd09274">
    <property type="entry name" value="RNase_HI_RT_Ty3"/>
    <property type="match status" value="1"/>
</dbReference>
<dbReference type="SUPFAM" id="SSF56672">
    <property type="entry name" value="DNA/RNA polymerases"/>
    <property type="match status" value="1"/>
</dbReference>
<dbReference type="OrthoDB" id="407598at2759"/>
<gene>
    <name evidence="4" type="ORF">CBR_g49644</name>
</gene>
<feature type="region of interest" description="Disordered" evidence="2">
    <location>
        <begin position="507"/>
        <end position="531"/>
    </location>
</feature>
<dbReference type="InterPro" id="IPR043502">
    <property type="entry name" value="DNA/RNA_pol_sf"/>
</dbReference>
<organism evidence="4 5">
    <name type="scientific">Chara braunii</name>
    <name type="common">Braun's stonewort</name>
    <dbReference type="NCBI Taxonomy" id="69332"/>
    <lineage>
        <taxon>Eukaryota</taxon>
        <taxon>Viridiplantae</taxon>
        <taxon>Streptophyta</taxon>
        <taxon>Charophyceae</taxon>
        <taxon>Charales</taxon>
        <taxon>Characeae</taxon>
        <taxon>Chara</taxon>
    </lineage>
</organism>
<keyword evidence="1" id="KW-0175">Coiled coil</keyword>
<keyword evidence="5" id="KW-1185">Reference proteome</keyword>
<name>A0A388M5P0_CHABU</name>
<accession>A0A388M5P0</accession>
<dbReference type="Pfam" id="PF17919">
    <property type="entry name" value="RT_RNaseH_2"/>
    <property type="match status" value="1"/>
</dbReference>
<feature type="domain" description="Reverse transcriptase/retrotransposon-derived protein RNase H-like" evidence="3">
    <location>
        <begin position="37"/>
        <end position="135"/>
    </location>
</feature>
<feature type="compositionally biased region" description="Basic and acidic residues" evidence="2">
    <location>
        <begin position="273"/>
        <end position="295"/>
    </location>
</feature>
<dbReference type="InterPro" id="IPR043128">
    <property type="entry name" value="Rev_trsase/Diguanyl_cyclase"/>
</dbReference>
<dbReference type="Gene3D" id="3.30.70.270">
    <property type="match status" value="1"/>
</dbReference>
<evidence type="ECO:0000313" key="5">
    <source>
        <dbReference type="Proteomes" id="UP000265515"/>
    </source>
</evidence>
<dbReference type="PANTHER" id="PTHR34072:SF52">
    <property type="entry name" value="RIBONUCLEASE H"/>
    <property type="match status" value="1"/>
</dbReference>
<proteinExistence type="predicted"/>
<comment type="caution">
    <text evidence="4">The sequence shown here is derived from an EMBL/GenBank/DDBJ whole genome shotgun (WGS) entry which is preliminary data.</text>
</comment>
<feature type="region of interest" description="Disordered" evidence="2">
    <location>
        <begin position="632"/>
        <end position="656"/>
    </location>
</feature>
<reference evidence="4 5" key="1">
    <citation type="journal article" date="2018" name="Cell">
        <title>The Chara Genome: Secondary Complexity and Implications for Plant Terrestrialization.</title>
        <authorList>
            <person name="Nishiyama T."/>
            <person name="Sakayama H."/>
            <person name="Vries J.D."/>
            <person name="Buschmann H."/>
            <person name="Saint-Marcoux D."/>
            <person name="Ullrich K.K."/>
            <person name="Haas F.B."/>
            <person name="Vanderstraeten L."/>
            <person name="Becker D."/>
            <person name="Lang D."/>
            <person name="Vosolsobe S."/>
            <person name="Rombauts S."/>
            <person name="Wilhelmsson P.K.I."/>
            <person name="Janitza P."/>
            <person name="Kern R."/>
            <person name="Heyl A."/>
            <person name="Rumpler F."/>
            <person name="Villalobos L.I.A.C."/>
            <person name="Clay J.M."/>
            <person name="Skokan R."/>
            <person name="Toyoda A."/>
            <person name="Suzuki Y."/>
            <person name="Kagoshima H."/>
            <person name="Schijlen E."/>
            <person name="Tajeshwar N."/>
            <person name="Catarino B."/>
            <person name="Hetherington A.J."/>
            <person name="Saltykova A."/>
            <person name="Bonnot C."/>
            <person name="Breuninger H."/>
            <person name="Symeonidi A."/>
            <person name="Radhakrishnan G.V."/>
            <person name="Van Nieuwerburgh F."/>
            <person name="Deforce D."/>
            <person name="Chang C."/>
            <person name="Karol K.G."/>
            <person name="Hedrich R."/>
            <person name="Ulvskov P."/>
            <person name="Glockner G."/>
            <person name="Delwiche C.F."/>
            <person name="Petrasek J."/>
            <person name="Van de Peer Y."/>
            <person name="Friml J."/>
            <person name="Beilby M."/>
            <person name="Dolan L."/>
            <person name="Kohara Y."/>
            <person name="Sugano S."/>
            <person name="Fujiyama A."/>
            <person name="Delaux P.-M."/>
            <person name="Quint M."/>
            <person name="TheiBen G."/>
            <person name="Hagemann M."/>
            <person name="Harholt J."/>
            <person name="Dunand C."/>
            <person name="Zachgo S."/>
            <person name="Langdale J."/>
            <person name="Maumus F."/>
            <person name="Straeten D.V.D."/>
            <person name="Gould S.B."/>
            <person name="Rensing S.A."/>
        </authorList>
    </citation>
    <scope>NUCLEOTIDE SEQUENCE [LARGE SCALE GENOMIC DNA]</scope>
    <source>
        <strain evidence="4 5">S276</strain>
    </source>
</reference>
<dbReference type="Gramene" id="GBG89793">
    <property type="protein sequence ID" value="GBG89793"/>
    <property type="gene ID" value="CBR_g49644"/>
</dbReference>
<evidence type="ECO:0000256" key="1">
    <source>
        <dbReference type="SAM" id="Coils"/>
    </source>
</evidence>
<feature type="coiled-coil region" evidence="1">
    <location>
        <begin position="378"/>
        <end position="435"/>
    </location>
</feature>
<dbReference type="EMBL" id="BFEA01000762">
    <property type="protein sequence ID" value="GBG89793.1"/>
    <property type="molecule type" value="Genomic_DNA"/>
</dbReference>